<dbReference type="KEGG" id="pchm:VFPPC_16287"/>
<gene>
    <name evidence="2" type="ORF">VFPPC_16287</name>
</gene>
<proteinExistence type="predicted"/>
<feature type="region of interest" description="Disordered" evidence="1">
    <location>
        <begin position="1"/>
        <end position="26"/>
    </location>
</feature>
<evidence type="ECO:0000313" key="2">
    <source>
        <dbReference type="EMBL" id="OAQ64945.2"/>
    </source>
</evidence>
<evidence type="ECO:0000256" key="1">
    <source>
        <dbReference type="SAM" id="MobiDB-lite"/>
    </source>
</evidence>
<dbReference type="Proteomes" id="UP000078397">
    <property type="component" value="Unassembled WGS sequence"/>
</dbReference>
<keyword evidence="3" id="KW-1185">Reference proteome</keyword>
<dbReference type="GeneID" id="28858034"/>
<protein>
    <submittedName>
        <fullName evidence="2">Uncharacterized protein</fullName>
    </submittedName>
</protein>
<sequence>MPLSSRLSRTQINSPITTPSGQTATHKYRLHQSQPSKISMPSNIQSISFNITTSTPTKPKLQRQSDQPHNAVPHAPRAPSHLQINHPNSVRTPQNIHNPLPSTTITHPPPPTGPHILHAIAQCRYQRNRRPRLPKRRVVAPCSVWAAIALRPAKHDERTYEAGSEAETWLPVPDAQ</sequence>
<comment type="caution">
    <text evidence="2">The sequence shown here is derived from an EMBL/GenBank/DDBJ whole genome shotgun (WGS) entry which is preliminary data.</text>
</comment>
<name>A0A179FH56_METCM</name>
<accession>A0A179FH56</accession>
<reference evidence="2 3" key="1">
    <citation type="journal article" date="2016" name="PLoS Pathog.">
        <title>Biosynthesis of antibiotic leucinostatins in bio-control fungus Purpureocillium lilacinum and their inhibition on phytophthora revealed by genome mining.</title>
        <authorList>
            <person name="Wang G."/>
            <person name="Liu Z."/>
            <person name="Lin R."/>
            <person name="Li E."/>
            <person name="Mao Z."/>
            <person name="Ling J."/>
            <person name="Yang Y."/>
            <person name="Yin W.B."/>
            <person name="Xie B."/>
        </authorList>
    </citation>
    <scope>NUCLEOTIDE SEQUENCE [LARGE SCALE GENOMIC DNA]</scope>
    <source>
        <strain evidence="2">170</strain>
    </source>
</reference>
<dbReference type="RefSeq" id="XP_018142259.2">
    <property type="nucleotide sequence ID" value="XM_018294040.2"/>
</dbReference>
<dbReference type="EMBL" id="LSBJ02000005">
    <property type="protein sequence ID" value="OAQ64945.2"/>
    <property type="molecule type" value="Genomic_DNA"/>
</dbReference>
<dbReference type="AlphaFoldDB" id="A0A179FH56"/>
<feature type="compositionally biased region" description="Polar residues" evidence="1">
    <location>
        <begin position="82"/>
        <end position="97"/>
    </location>
</feature>
<organism evidence="2 3">
    <name type="scientific">Pochonia chlamydosporia 170</name>
    <dbReference type="NCBI Taxonomy" id="1380566"/>
    <lineage>
        <taxon>Eukaryota</taxon>
        <taxon>Fungi</taxon>
        <taxon>Dikarya</taxon>
        <taxon>Ascomycota</taxon>
        <taxon>Pezizomycotina</taxon>
        <taxon>Sordariomycetes</taxon>
        <taxon>Hypocreomycetidae</taxon>
        <taxon>Hypocreales</taxon>
        <taxon>Clavicipitaceae</taxon>
        <taxon>Pochonia</taxon>
    </lineage>
</organism>
<evidence type="ECO:0000313" key="3">
    <source>
        <dbReference type="Proteomes" id="UP000078397"/>
    </source>
</evidence>
<feature type="compositionally biased region" description="Polar residues" evidence="1">
    <location>
        <begin position="50"/>
        <end position="68"/>
    </location>
</feature>
<feature type="region of interest" description="Disordered" evidence="1">
    <location>
        <begin position="50"/>
        <end position="112"/>
    </location>
</feature>